<protein>
    <submittedName>
        <fullName evidence="2">Uncharacterized protein</fullName>
    </submittedName>
</protein>
<sequence>MEREENAVESVNPRDAREALDRAAGARERSARAAVHPGWYYPAMGCCLLIAFASVSADLMVWGVPFGIGIGPALIALIASGASGATPDRSYATPATRRISYLFALLVVVLAAIGLVLEWVADMRWSAAACGLLALALTVTLGRRLDRTRADELGGGEVRP</sequence>
<evidence type="ECO:0000313" key="3">
    <source>
        <dbReference type="Proteomes" id="UP001622557"/>
    </source>
</evidence>
<dbReference type="GeneID" id="97279848"/>
<dbReference type="Proteomes" id="UP001622557">
    <property type="component" value="Chromosome"/>
</dbReference>
<reference evidence="2 3" key="1">
    <citation type="submission" date="2022-10" db="EMBL/GenBank/DDBJ databases">
        <title>The complete genomes of actinobacterial strains from the NBC collection.</title>
        <authorList>
            <person name="Joergensen T.S."/>
            <person name="Alvarez Arevalo M."/>
            <person name="Sterndorff E.B."/>
            <person name="Faurdal D."/>
            <person name="Vuksanovic O."/>
            <person name="Mourched A.-S."/>
            <person name="Charusanti P."/>
            <person name="Shaw S."/>
            <person name="Blin K."/>
            <person name="Weber T."/>
        </authorList>
    </citation>
    <scope>NUCLEOTIDE SEQUENCE [LARGE SCALE GENOMIC DNA]</scope>
    <source>
        <strain evidence="2 3">NBC_00156</strain>
    </source>
</reference>
<name>A0ABZ1KJ15_STRAH</name>
<evidence type="ECO:0000256" key="1">
    <source>
        <dbReference type="SAM" id="Phobius"/>
    </source>
</evidence>
<feature type="transmembrane region" description="Helical" evidence="1">
    <location>
        <begin position="99"/>
        <end position="117"/>
    </location>
</feature>
<gene>
    <name evidence="2" type="ORF">OG350_05460</name>
</gene>
<keyword evidence="3" id="KW-1185">Reference proteome</keyword>
<feature type="transmembrane region" description="Helical" evidence="1">
    <location>
        <begin position="68"/>
        <end position="87"/>
    </location>
</feature>
<proteinExistence type="predicted"/>
<keyword evidence="1" id="KW-0472">Membrane</keyword>
<keyword evidence="1" id="KW-1133">Transmembrane helix</keyword>
<organism evidence="2 3">
    <name type="scientific">Streptomyces achromogenes</name>
    <dbReference type="NCBI Taxonomy" id="67255"/>
    <lineage>
        <taxon>Bacteria</taxon>
        <taxon>Bacillati</taxon>
        <taxon>Actinomycetota</taxon>
        <taxon>Actinomycetes</taxon>
        <taxon>Kitasatosporales</taxon>
        <taxon>Streptomycetaceae</taxon>
        <taxon>Streptomyces</taxon>
    </lineage>
</organism>
<dbReference type="RefSeq" id="WP_405445740.1">
    <property type="nucleotide sequence ID" value="NZ_CP108164.1"/>
</dbReference>
<dbReference type="EMBL" id="CP108164">
    <property type="protein sequence ID" value="WTQ79784.1"/>
    <property type="molecule type" value="Genomic_DNA"/>
</dbReference>
<keyword evidence="1" id="KW-0812">Transmembrane</keyword>
<feature type="transmembrane region" description="Helical" evidence="1">
    <location>
        <begin position="123"/>
        <end position="142"/>
    </location>
</feature>
<accession>A0ABZ1KJ15</accession>
<feature type="transmembrane region" description="Helical" evidence="1">
    <location>
        <begin position="39"/>
        <end position="62"/>
    </location>
</feature>
<evidence type="ECO:0000313" key="2">
    <source>
        <dbReference type="EMBL" id="WTQ79784.1"/>
    </source>
</evidence>